<evidence type="ECO:0000313" key="9">
    <source>
        <dbReference type="Proteomes" id="UP001172155"/>
    </source>
</evidence>
<keyword evidence="3 6" id="KW-0732">Signal</keyword>
<evidence type="ECO:0000256" key="4">
    <source>
        <dbReference type="ARBA" id="ARBA00022801"/>
    </source>
</evidence>
<evidence type="ECO:0000313" key="8">
    <source>
        <dbReference type="EMBL" id="KAK0740019.1"/>
    </source>
</evidence>
<dbReference type="GO" id="GO:0004252">
    <property type="term" value="F:serine-type endopeptidase activity"/>
    <property type="evidence" value="ECO:0007669"/>
    <property type="project" value="InterPro"/>
</dbReference>
<evidence type="ECO:0000259" key="7">
    <source>
        <dbReference type="Pfam" id="PF00089"/>
    </source>
</evidence>
<comment type="caution">
    <text evidence="8">The sequence shown here is derived from an EMBL/GenBank/DDBJ whole genome shotgun (WGS) entry which is preliminary data.</text>
</comment>
<protein>
    <recommendedName>
        <fullName evidence="6">Serine protease</fullName>
        <ecNumber evidence="6">3.4.21.-</ecNumber>
    </recommendedName>
</protein>
<evidence type="ECO:0000256" key="6">
    <source>
        <dbReference type="RuleBase" id="RU004296"/>
    </source>
</evidence>
<feature type="chain" id="PRO_5041481321" description="Serine protease" evidence="6">
    <location>
        <begin position="19"/>
        <end position="374"/>
    </location>
</feature>
<keyword evidence="4 6" id="KW-0378">Hydrolase</keyword>
<dbReference type="EMBL" id="JAUKUD010000006">
    <property type="protein sequence ID" value="KAK0740019.1"/>
    <property type="molecule type" value="Genomic_DNA"/>
</dbReference>
<dbReference type="InterPro" id="IPR008256">
    <property type="entry name" value="Peptidase_S1B"/>
</dbReference>
<dbReference type="GO" id="GO:0006508">
    <property type="term" value="P:proteolysis"/>
    <property type="evidence" value="ECO:0007669"/>
    <property type="project" value="UniProtKB-KW"/>
</dbReference>
<dbReference type="AlphaFoldDB" id="A0AA40BTF6"/>
<dbReference type="InterPro" id="IPR050966">
    <property type="entry name" value="Glutamyl_endopeptidase"/>
</dbReference>
<proteinExistence type="inferred from homology"/>
<evidence type="ECO:0000256" key="2">
    <source>
        <dbReference type="ARBA" id="ARBA00022670"/>
    </source>
</evidence>
<reference evidence="8" key="1">
    <citation type="submission" date="2023-06" db="EMBL/GenBank/DDBJ databases">
        <title>Genome-scale phylogeny and comparative genomics of the fungal order Sordariales.</title>
        <authorList>
            <consortium name="Lawrence Berkeley National Laboratory"/>
            <person name="Hensen N."/>
            <person name="Bonometti L."/>
            <person name="Westerberg I."/>
            <person name="Brannstrom I.O."/>
            <person name="Guillou S."/>
            <person name="Cros-Aarteil S."/>
            <person name="Calhoun S."/>
            <person name="Haridas S."/>
            <person name="Kuo A."/>
            <person name="Mondo S."/>
            <person name="Pangilinan J."/>
            <person name="Riley R."/>
            <person name="LaButti K."/>
            <person name="Andreopoulos B."/>
            <person name="Lipzen A."/>
            <person name="Chen C."/>
            <person name="Yanf M."/>
            <person name="Daum C."/>
            <person name="Ng V."/>
            <person name="Clum A."/>
            <person name="Steindorff A."/>
            <person name="Ohm R."/>
            <person name="Martin F."/>
            <person name="Silar P."/>
            <person name="Natvig D."/>
            <person name="Lalanne C."/>
            <person name="Gautier V."/>
            <person name="Ament-velasquez S.L."/>
            <person name="Kruys A."/>
            <person name="Hutchinson M.I."/>
            <person name="Powell A.J."/>
            <person name="Barry K."/>
            <person name="Miller A.N."/>
            <person name="Grigoriev I.V."/>
            <person name="Debuchy R."/>
            <person name="Gladieux P."/>
            <person name="Thoren M.H."/>
            <person name="Johannesson H."/>
        </authorList>
    </citation>
    <scope>NUCLEOTIDE SEQUENCE</scope>
    <source>
        <strain evidence="8">SMH3187-1</strain>
    </source>
</reference>
<evidence type="ECO:0000256" key="5">
    <source>
        <dbReference type="ARBA" id="ARBA00022825"/>
    </source>
</evidence>
<evidence type="ECO:0000256" key="1">
    <source>
        <dbReference type="ARBA" id="ARBA00008764"/>
    </source>
</evidence>
<dbReference type="PANTHER" id="PTHR15462:SF8">
    <property type="entry name" value="SERINE PROTEASE"/>
    <property type="match status" value="1"/>
</dbReference>
<feature type="signal peptide" evidence="6">
    <location>
        <begin position="1"/>
        <end position="18"/>
    </location>
</feature>
<keyword evidence="2 6" id="KW-0645">Protease</keyword>
<dbReference type="Gene3D" id="2.40.10.10">
    <property type="entry name" value="Trypsin-like serine proteases"/>
    <property type="match status" value="2"/>
</dbReference>
<comment type="similarity">
    <text evidence="1 6">Belongs to the peptidase S1B family.</text>
</comment>
<accession>A0AA40BTF6</accession>
<keyword evidence="9" id="KW-1185">Reference proteome</keyword>
<keyword evidence="5 6" id="KW-0720">Serine protease</keyword>
<organism evidence="8 9">
    <name type="scientific">Schizothecium vesticola</name>
    <dbReference type="NCBI Taxonomy" id="314040"/>
    <lineage>
        <taxon>Eukaryota</taxon>
        <taxon>Fungi</taxon>
        <taxon>Dikarya</taxon>
        <taxon>Ascomycota</taxon>
        <taxon>Pezizomycotina</taxon>
        <taxon>Sordariomycetes</taxon>
        <taxon>Sordariomycetidae</taxon>
        <taxon>Sordariales</taxon>
        <taxon>Schizotheciaceae</taxon>
        <taxon>Schizothecium</taxon>
    </lineage>
</organism>
<dbReference type="PANTHER" id="PTHR15462">
    <property type="entry name" value="SERINE PROTEASE"/>
    <property type="match status" value="1"/>
</dbReference>
<dbReference type="EC" id="3.4.21.-" evidence="6"/>
<gene>
    <name evidence="8" type="ORF">B0T18DRAFT_417059</name>
</gene>
<evidence type="ECO:0000256" key="3">
    <source>
        <dbReference type="ARBA" id="ARBA00022729"/>
    </source>
</evidence>
<name>A0AA40BTF6_9PEZI</name>
<feature type="domain" description="Peptidase S1" evidence="7">
    <location>
        <begin position="138"/>
        <end position="166"/>
    </location>
</feature>
<dbReference type="InterPro" id="IPR001254">
    <property type="entry name" value="Trypsin_dom"/>
</dbReference>
<dbReference type="InterPro" id="IPR043504">
    <property type="entry name" value="Peptidase_S1_PA_chymotrypsin"/>
</dbReference>
<dbReference type="Pfam" id="PF00089">
    <property type="entry name" value="Trypsin"/>
    <property type="match status" value="1"/>
</dbReference>
<dbReference type="PRINTS" id="PR00839">
    <property type="entry name" value="V8PROTEASE"/>
</dbReference>
<dbReference type="InterPro" id="IPR009003">
    <property type="entry name" value="Peptidase_S1_PA"/>
</dbReference>
<dbReference type="SUPFAM" id="SSF50494">
    <property type="entry name" value="Trypsin-like serine proteases"/>
    <property type="match status" value="1"/>
</dbReference>
<dbReference type="Proteomes" id="UP001172155">
    <property type="component" value="Unassembled WGS sequence"/>
</dbReference>
<sequence>MHVPALVSLLGLVTLTQAAALWQTPAIPDFLRLFPRADNDLICKPLPTPKLQLIDFARLEKLAKPKLPISVNGSIRLAGLRPKNAAVILKPKLIEFKDPAADKFLSVFPNTTRLFMHAKVDAQDRLGYPYNLVGKVIMRRGPVSQECTGTLVGTRMILTAKHCITTMASGWSLEFVLGFDGTRTTPFPPPWGIPISSTACVGVQDNGLVDGASGRVDESDYVVCLLEKKIPTDLGFVGLDHPKDKAFYLGRTWLSAGYPGSHDDGKVLQLEYDIELGDIVDAPDGATTFVTEPFLDKGWSGGPMFGMYEDSEDKIYAIAVASVRQYISVTDVLLTDSRFSGGYRLFLLVQHARCEWGVTPEERKCCDGTCIPRA</sequence>